<dbReference type="UniPathway" id="UPA00995"/>
<dbReference type="Gene3D" id="3.10.129.10">
    <property type="entry name" value="Hotdog Thioesterase"/>
    <property type="match status" value="1"/>
</dbReference>
<feature type="active site" evidence="2">
    <location>
        <position position="19"/>
    </location>
</feature>
<dbReference type="STRING" id="497965.Cyan7822_2386"/>
<dbReference type="PANTHER" id="PTHR31793:SF37">
    <property type="entry name" value="ACYL-COA THIOESTER HYDROLASE YBGC"/>
    <property type="match status" value="1"/>
</dbReference>
<dbReference type="GO" id="GO:0047617">
    <property type="term" value="F:fatty acyl-CoA hydrolase activity"/>
    <property type="evidence" value="ECO:0007669"/>
    <property type="project" value="TreeGrafter"/>
</dbReference>
<dbReference type="SUPFAM" id="SSF54637">
    <property type="entry name" value="Thioesterase/thiol ester dehydrase-isomerase"/>
    <property type="match status" value="1"/>
</dbReference>
<dbReference type="AlphaFoldDB" id="E0UFX8"/>
<comment type="pathway">
    <text evidence="2">Cofactor biosynthesis; phylloquinone biosynthesis.</text>
</comment>
<evidence type="ECO:0000313" key="3">
    <source>
        <dbReference type="EMBL" id="ADN14361.1"/>
    </source>
</evidence>
<protein>
    <recommendedName>
        <fullName evidence="2">1,4-dihydroxy-2-naphthoyl-CoA hydrolase</fullName>
        <shortName evidence="2">DHNA-CoA hydrolase</shortName>
        <ecNumber evidence="2">3.1.2.28</ecNumber>
    </recommendedName>
    <alternativeName>
        <fullName evidence="2">DHNA-CoA thioesterase</fullName>
    </alternativeName>
</protein>
<reference evidence="4" key="1">
    <citation type="journal article" date="2011" name="MBio">
        <title>Novel metabolic attributes of the genus Cyanothece, comprising a group of unicellular nitrogen-fixing Cyanobacteria.</title>
        <authorList>
            <person name="Bandyopadhyay A."/>
            <person name="Elvitigala T."/>
            <person name="Welsh E."/>
            <person name="Stockel J."/>
            <person name="Liberton M."/>
            <person name="Min H."/>
            <person name="Sherman L.A."/>
            <person name="Pakrasi H.B."/>
        </authorList>
    </citation>
    <scope>NUCLEOTIDE SEQUENCE [LARGE SCALE GENOMIC DNA]</scope>
    <source>
        <strain evidence="4">PCC 7822</strain>
    </source>
</reference>
<dbReference type="EMBL" id="CP002198">
    <property type="protein sequence ID" value="ADN14361.1"/>
    <property type="molecule type" value="Genomic_DNA"/>
</dbReference>
<evidence type="ECO:0000256" key="2">
    <source>
        <dbReference type="HAMAP-Rule" id="MF_02101"/>
    </source>
</evidence>
<evidence type="ECO:0000313" key="4">
    <source>
        <dbReference type="Proteomes" id="UP000008206"/>
    </source>
</evidence>
<accession>E0UFX8</accession>
<dbReference type="HOGENOM" id="CLU_101141_5_3_3"/>
<dbReference type="eggNOG" id="COG0824">
    <property type="taxonomic scope" value="Bacteria"/>
</dbReference>
<organism evidence="3 4">
    <name type="scientific">Gloeothece verrucosa (strain PCC 7822)</name>
    <name type="common">Cyanothece sp. (strain PCC 7822)</name>
    <dbReference type="NCBI Taxonomy" id="497965"/>
    <lineage>
        <taxon>Bacteria</taxon>
        <taxon>Bacillati</taxon>
        <taxon>Cyanobacteriota</taxon>
        <taxon>Cyanophyceae</taxon>
        <taxon>Oscillatoriophycideae</taxon>
        <taxon>Chroococcales</taxon>
        <taxon>Aphanothecaceae</taxon>
        <taxon>Gloeothece</taxon>
        <taxon>Gloeothece verrucosa</taxon>
    </lineage>
</organism>
<gene>
    <name evidence="3" type="ordered locus">Cyan7822_2386</name>
</gene>
<dbReference type="PANTHER" id="PTHR31793">
    <property type="entry name" value="4-HYDROXYBENZOYL-COA THIOESTERASE FAMILY MEMBER"/>
    <property type="match status" value="1"/>
</dbReference>
<evidence type="ECO:0000256" key="1">
    <source>
        <dbReference type="ARBA" id="ARBA00022801"/>
    </source>
</evidence>
<dbReference type="UniPathway" id="UPA01057">
    <property type="reaction ID" value="UER01033"/>
</dbReference>
<dbReference type="GO" id="GO:0042372">
    <property type="term" value="P:phylloquinone biosynthetic process"/>
    <property type="evidence" value="ECO:0007669"/>
    <property type="project" value="UniProtKB-UniRule"/>
</dbReference>
<sequence>MSFRGIMTYYRTIRLADTDAAGVVYFAAALSICHEAYEASLEQSYINMRTFFSDPNVAIPIVYGEIKFFAPLYSGDQLEINLFPKQLTDSEFEIKYELVKVAPNAEKVALAQTRHVCIHPNPRRRSPLPDLMVQWLDHCATPEAVDI</sequence>
<dbReference type="CDD" id="cd00586">
    <property type="entry name" value="4HBT"/>
    <property type="match status" value="1"/>
</dbReference>
<dbReference type="Proteomes" id="UP000008206">
    <property type="component" value="Chromosome"/>
</dbReference>
<comment type="function">
    <text evidence="2">Catalyzes the hydrolysis of 1,4-dihydroxy-2-naphthoyl-CoA (DHNA-CoA) to 1,4-dihydroxy-2-naphthoate (DHNA), a reaction involved in phylloquinone (vitamin K1) biosynthesis.</text>
</comment>
<comment type="similarity">
    <text evidence="2">Belongs to the 4-hydroxybenzoyl-CoA thioesterase family. DHNA-CoA hydrolase subfamily.</text>
</comment>
<keyword evidence="1 2" id="KW-0378">Hydrolase</keyword>
<dbReference type="KEGG" id="cyj:Cyan7822_2386"/>
<dbReference type="InterPro" id="IPR050563">
    <property type="entry name" value="4-hydroxybenzoyl-CoA_TE"/>
</dbReference>
<keyword evidence="4" id="KW-1185">Reference proteome</keyword>
<name>E0UFX8_GLOV7</name>
<dbReference type="GO" id="GO:0061522">
    <property type="term" value="F:1,4-dihydroxy-2-naphthoyl-CoA thioesterase activity"/>
    <property type="evidence" value="ECO:0007669"/>
    <property type="project" value="UniProtKB-EC"/>
</dbReference>
<dbReference type="EC" id="3.1.2.28" evidence="2"/>
<comment type="catalytic activity">
    <reaction evidence="2">
        <text>1,4-dihydroxy-2-naphthoyl-CoA + H2O = 1,4-dihydroxy-2-naphthoate + CoA + H(+)</text>
        <dbReference type="Rhea" id="RHEA:26309"/>
        <dbReference type="ChEBI" id="CHEBI:11173"/>
        <dbReference type="ChEBI" id="CHEBI:15377"/>
        <dbReference type="ChEBI" id="CHEBI:15378"/>
        <dbReference type="ChEBI" id="CHEBI:57287"/>
        <dbReference type="ChEBI" id="CHEBI:58897"/>
        <dbReference type="EC" id="3.1.2.28"/>
    </reaction>
</comment>
<dbReference type="InterPro" id="IPR029069">
    <property type="entry name" value="HotDog_dom_sf"/>
</dbReference>
<comment type="pathway">
    <text evidence="2">Quinol/quinone metabolism; 1,4-dihydroxy-2-naphthoate biosynthesis; 1,4-dihydroxy-2-naphthoate from chorismate: step 7/7.</text>
</comment>
<dbReference type="HAMAP" id="MF_02101">
    <property type="entry name" value="DHNA_CoA_hydrolase"/>
    <property type="match status" value="1"/>
</dbReference>
<proteinExistence type="inferred from homology"/>
<dbReference type="Pfam" id="PF13279">
    <property type="entry name" value="4HBT_2"/>
    <property type="match status" value="1"/>
</dbReference>
<dbReference type="OrthoDB" id="9800856at2"/>
<dbReference type="InterPro" id="IPR022829">
    <property type="entry name" value="DHNA_CoA_hydrolase"/>
</dbReference>